<dbReference type="CDD" id="cd06558">
    <property type="entry name" value="crotonase-like"/>
    <property type="match status" value="1"/>
</dbReference>
<accession>A0ABU1WY34</accession>
<organism evidence="3 4">
    <name type="scientific">Sphingobium xenophagum</name>
    <dbReference type="NCBI Taxonomy" id="121428"/>
    <lineage>
        <taxon>Bacteria</taxon>
        <taxon>Pseudomonadati</taxon>
        <taxon>Pseudomonadota</taxon>
        <taxon>Alphaproteobacteria</taxon>
        <taxon>Sphingomonadales</taxon>
        <taxon>Sphingomonadaceae</taxon>
        <taxon>Sphingobium</taxon>
    </lineage>
</organism>
<gene>
    <name evidence="3" type="ORF">J2W40_001027</name>
</gene>
<keyword evidence="4" id="KW-1185">Reference proteome</keyword>
<sequence length="258" mass="26947">MTDAGLIIERRGAICLLTIDREPVRNALDAATSRALDAAVTQAEGDPDIGAIVLTGAGHRAFCSGMDLKEAAVIGAGHGLIPDRGFGGLTERRRTKPLIAAVNGTAVAGGFEIILACDLVFAADHVLMGLSEVRRGLFAFAGGVQRLARQLPRGTALAMIMTGELLPARRLYELGVVTEVLPAAQLLDRTLAVTTAMLGNSWDAVNNGRHLYELAADMEINQALAMGKAWGMATLESPDSRAGIAAYVGGRKAEDSGS</sequence>
<evidence type="ECO:0000256" key="1">
    <source>
        <dbReference type="ARBA" id="ARBA00005254"/>
    </source>
</evidence>
<dbReference type="PANTHER" id="PTHR43802">
    <property type="entry name" value="ENOYL-COA HYDRATASE"/>
    <property type="match status" value="1"/>
</dbReference>
<evidence type="ECO:0000313" key="4">
    <source>
        <dbReference type="Proteomes" id="UP001267638"/>
    </source>
</evidence>
<dbReference type="InterPro" id="IPR018376">
    <property type="entry name" value="Enoyl-CoA_hyd/isom_CS"/>
</dbReference>
<dbReference type="InterPro" id="IPR001753">
    <property type="entry name" value="Enoyl-CoA_hydra/iso"/>
</dbReference>
<dbReference type="EMBL" id="JAVDWV010000004">
    <property type="protein sequence ID" value="MDR7154215.1"/>
    <property type="molecule type" value="Genomic_DNA"/>
</dbReference>
<dbReference type="InterPro" id="IPR029045">
    <property type="entry name" value="ClpP/crotonase-like_dom_sf"/>
</dbReference>
<dbReference type="PANTHER" id="PTHR43802:SF1">
    <property type="entry name" value="IP11341P-RELATED"/>
    <property type="match status" value="1"/>
</dbReference>
<dbReference type="RefSeq" id="WP_310222332.1">
    <property type="nucleotide sequence ID" value="NZ_JAVDWV010000004.1"/>
</dbReference>
<comment type="similarity">
    <text evidence="1 2">Belongs to the enoyl-CoA hydratase/isomerase family.</text>
</comment>
<proteinExistence type="inferred from homology"/>
<dbReference type="Pfam" id="PF00378">
    <property type="entry name" value="ECH_1"/>
    <property type="match status" value="1"/>
</dbReference>
<comment type="caution">
    <text evidence="3">The sequence shown here is derived from an EMBL/GenBank/DDBJ whole genome shotgun (WGS) entry which is preliminary data.</text>
</comment>
<name>A0ABU1WY34_SPHXE</name>
<dbReference type="Gene3D" id="3.90.226.10">
    <property type="entry name" value="2-enoyl-CoA Hydratase, Chain A, domain 1"/>
    <property type="match status" value="1"/>
</dbReference>
<dbReference type="SUPFAM" id="SSF52096">
    <property type="entry name" value="ClpP/crotonase"/>
    <property type="match status" value="1"/>
</dbReference>
<dbReference type="Proteomes" id="UP001267638">
    <property type="component" value="Unassembled WGS sequence"/>
</dbReference>
<evidence type="ECO:0000256" key="2">
    <source>
        <dbReference type="RuleBase" id="RU003707"/>
    </source>
</evidence>
<evidence type="ECO:0000313" key="3">
    <source>
        <dbReference type="EMBL" id="MDR7154215.1"/>
    </source>
</evidence>
<protein>
    <submittedName>
        <fullName evidence="3">Enoyl-CoA hydratase/carnithine racemase</fullName>
    </submittedName>
</protein>
<reference evidence="3 4" key="1">
    <citation type="submission" date="2023-07" db="EMBL/GenBank/DDBJ databases">
        <title>Sorghum-associated microbial communities from plants grown in Nebraska, USA.</title>
        <authorList>
            <person name="Schachtman D."/>
        </authorList>
    </citation>
    <scope>NUCLEOTIDE SEQUENCE [LARGE SCALE GENOMIC DNA]</scope>
    <source>
        <strain evidence="3 4">4256</strain>
    </source>
</reference>
<dbReference type="PROSITE" id="PS00166">
    <property type="entry name" value="ENOYL_COA_HYDRATASE"/>
    <property type="match status" value="1"/>
</dbReference>